<accession>A0A644WI98</accession>
<dbReference type="EMBL" id="VSSQ01000839">
    <property type="protein sequence ID" value="MPM02014.1"/>
    <property type="molecule type" value="Genomic_DNA"/>
</dbReference>
<sequence length="211" mass="23764">MLGWDYTVDLSTLSLLYKDYKETDNLEFTADGAGRGGRVQWYFRLMRNNGILMFYSYYTLASEGGNQSPEYSVLLGDTWYGPGSTGSPADLGEQLSSEVMSDWDHSEGMHWVIETWDGVSITAWIDENTGLQTANSLTITKPEYVSWRGIHVGSTREELLAVYLEIDPEYQLQVNGTADSLFYGRPIGGYFIGFILKDDCVTQIDLTFAFD</sequence>
<name>A0A644WI98_9ZZZZ</name>
<protein>
    <submittedName>
        <fullName evidence="1">Uncharacterized protein</fullName>
    </submittedName>
</protein>
<evidence type="ECO:0000313" key="1">
    <source>
        <dbReference type="EMBL" id="MPM02014.1"/>
    </source>
</evidence>
<reference evidence="1" key="1">
    <citation type="submission" date="2019-08" db="EMBL/GenBank/DDBJ databases">
        <authorList>
            <person name="Kucharzyk K."/>
            <person name="Murdoch R.W."/>
            <person name="Higgins S."/>
            <person name="Loffler F."/>
        </authorList>
    </citation>
    <scope>NUCLEOTIDE SEQUENCE</scope>
</reference>
<gene>
    <name evidence="1" type="ORF">SDC9_48259</name>
</gene>
<organism evidence="1">
    <name type="scientific">bioreactor metagenome</name>
    <dbReference type="NCBI Taxonomy" id="1076179"/>
    <lineage>
        <taxon>unclassified sequences</taxon>
        <taxon>metagenomes</taxon>
        <taxon>ecological metagenomes</taxon>
    </lineage>
</organism>
<dbReference type="AlphaFoldDB" id="A0A644WI98"/>
<comment type="caution">
    <text evidence="1">The sequence shown here is derived from an EMBL/GenBank/DDBJ whole genome shotgun (WGS) entry which is preliminary data.</text>
</comment>
<proteinExistence type="predicted"/>